<feature type="domain" description="DUF4114" evidence="4">
    <location>
        <begin position="1404"/>
        <end position="1487"/>
    </location>
</feature>
<dbReference type="Proteomes" id="UP000663722">
    <property type="component" value="Chromosome"/>
</dbReference>
<evidence type="ECO:0000313" key="5">
    <source>
        <dbReference type="EMBL" id="QTA88132.1"/>
    </source>
</evidence>
<dbReference type="PROSITE" id="PS51125">
    <property type="entry name" value="NHL"/>
    <property type="match status" value="4"/>
</dbReference>
<feature type="compositionally biased region" description="Acidic residues" evidence="3">
    <location>
        <begin position="1176"/>
        <end position="1193"/>
    </location>
</feature>
<feature type="region of interest" description="Disordered" evidence="3">
    <location>
        <begin position="1500"/>
        <end position="1520"/>
    </location>
</feature>
<protein>
    <submittedName>
        <fullName evidence="5">NHL repeat-containing protein</fullName>
    </submittedName>
</protein>
<feature type="compositionally biased region" description="Polar residues" evidence="3">
    <location>
        <begin position="1016"/>
        <end position="1027"/>
    </location>
</feature>
<dbReference type="InterPro" id="IPR018247">
    <property type="entry name" value="EF_Hand_1_Ca_BS"/>
</dbReference>
<evidence type="ECO:0000256" key="3">
    <source>
        <dbReference type="SAM" id="MobiDB-lite"/>
    </source>
</evidence>
<sequence length="1730" mass="189891">MADGSRVQKFTTDGEFLIKWEGFSGLQDIVADSNGFVYTFESYHDRYNRIHRIQKFTSDGEFVAKWGREGLKDGRELMKPLDLTTDNEGFLYVLDRQNCCVWKFTPEGKFITRWGDGIRERNGQFYTALSIIADKKGFLYVAGPLNCRILKFTTDGQFIKKWGRRGMKNGEFIGPSDIAIDKDGFLYVADSWRIQKFDADGRFITKWGQHGFRDGELTSANAVAVDRNNIVYVADGTRVQKFDSNGKFLGKWEDPDNIVSIHRLDVDDDGFVYLRDNSYPNIFKYSSDGQLLAKIGESGSDPGNFSGSNAGICFSPSGRIYVSDAFNYRIQVFRPGLPTDRKMKAIILAGRIDPRDSLWDATQICTNFAYRALVYQGFTKETIYYLSSDTNADLDGNGEADEVDGAATKANLRDAITAWAADADSLVIYLTDHGEDKIFRMSESETLTAGELDSWLDTLQTDMTGKLTVVYDACKSGSFISELTPPENRERIVLASSAPDEPAFFVTKGSLSFSSSFWTHIFNGLDVRDAFEMAQETMGTPVEFQHPLLDADGNGVGNEPGDFDRVRNLFIGNGTTIWGDGPAIGNVSPPQTLNSTRSATISAFDVTDEDGITRVWAVIRPPNYQQGTPGNPIENLPTIDLVPAQGESGQYENTYDGFDTEGIYRIAIYARDGNGNPSVPKLTTVTVENPLKRRAIIVAGDSVSETFSAVVEKNAGLSYEALTFQGYADEDIYFMSPGAFSAGVDGLPTQSNLKYAVETWGAEDTYDLVLYLTGIAQKHAFRLNDTETLSPGELDTMADTLQTSRTLRLTIIYDACAAGSFLSSLLPPEGSERILISSTRGDEPASFIAQGAISFSQFFWNNVIDGMNLRDAFKWASEAVRSMEQFPTLDADGDGLPNEISDRRIARRCSIGTGIMLAGDEPVISEVSPPQTLNGETSATVWAENITAGAALDKVWAVIVPPGYDMGPCSDSFEDLPKFALNDVGNGRYELTYEDFSHVGTYQILIYATDTEGNISSVSETQVSQLRSPSSPPDTPEPPEEEPVEEIYGGVCVGEGDWINGEEYRGDTGSSTLDGDNSATIWARVSDDGNTEELWVVIAPPGEEIDPFSETFENLPRVSLNELGDGRYAINYDNFSELGTYQLGIYATDANGDTTEVAQTQVEKTAQSETPPSDPPESEDNTEENPPAEEPEDSIFTLGEDGTFEWEYNGEIYRGEVIPVTVDGQTMASVRFDGVDLEGEIKDLLAIVMPPDCDIDPNTLSSEDLENLGLDTSYELIHSSAEGDEYGMLVYATDADGDTQPPSAEIIGGTFTVGENGFVEIEWLYDGGSYQGELGIFSLSGMKDLTPGSVDFIREAVKRSLSNTEDGYVVLSDPTEKARFDGTLDGESQDWNSGEYKGTKTFEMRPGDIFATILVPNASLESLFENPGTTNSYKRPLFSLVSSAPAYGMSVGQVADVNGMGRGFVYEDMDAANSDKDYNDLIIRMHGATPTEIPTLDRVISSSDSSAQSRKRRSTRDSWSDWRTDSELGRQIMRHVEMSDTESDRLTISVAIDSSADLLLYDFQGKVTGKDGGYIPGAAFMYDSSGGQVISLPVSEEEGFLFCRLVLRGTKDGIAHLTVKASQGEEIFSQRTDAVEVNAHQVLTTYGWVLAEEGIVDFGVPEMPTDGDGNPLFYDFDGDGDIDNDDIERAVSLWNKSEGDPEYDVFFDLDDDGYISVLDIMPVANSKSMP</sequence>
<dbReference type="EMBL" id="CP061800">
    <property type="protein sequence ID" value="QTA88132.1"/>
    <property type="molecule type" value="Genomic_DNA"/>
</dbReference>
<dbReference type="InterPro" id="IPR001258">
    <property type="entry name" value="NHL_repeat"/>
</dbReference>
<keyword evidence="6" id="KW-1185">Reference proteome</keyword>
<dbReference type="InterPro" id="IPR001096">
    <property type="entry name" value="Peptidase_C13"/>
</dbReference>
<accession>A0A975BM78</accession>
<dbReference type="InterPro" id="IPR036439">
    <property type="entry name" value="Dockerin_dom_sf"/>
</dbReference>
<dbReference type="PANTHER" id="PTHR24104">
    <property type="entry name" value="E3 UBIQUITIN-PROTEIN LIGASE NHLRC1-RELATED"/>
    <property type="match status" value="1"/>
</dbReference>
<feature type="region of interest" description="Disordered" evidence="3">
    <location>
        <begin position="1016"/>
        <end position="1044"/>
    </location>
</feature>
<dbReference type="GO" id="GO:0008270">
    <property type="term" value="F:zinc ion binding"/>
    <property type="evidence" value="ECO:0007669"/>
    <property type="project" value="UniProtKB-KW"/>
</dbReference>
<dbReference type="GO" id="GO:0006508">
    <property type="term" value="P:proteolysis"/>
    <property type="evidence" value="ECO:0007669"/>
    <property type="project" value="InterPro"/>
</dbReference>
<dbReference type="Gene3D" id="2.120.10.30">
    <property type="entry name" value="TolB, C-terminal domain"/>
    <property type="match status" value="3"/>
</dbReference>
<dbReference type="InterPro" id="IPR011042">
    <property type="entry name" value="6-blade_b-propeller_TolB-like"/>
</dbReference>
<evidence type="ECO:0000259" key="4">
    <source>
        <dbReference type="Pfam" id="PF13448"/>
    </source>
</evidence>
<feature type="region of interest" description="Disordered" evidence="3">
    <location>
        <begin position="1160"/>
        <end position="1198"/>
    </location>
</feature>
<dbReference type="Gene3D" id="1.10.1330.10">
    <property type="entry name" value="Dockerin domain"/>
    <property type="match status" value="1"/>
</dbReference>
<evidence type="ECO:0000256" key="1">
    <source>
        <dbReference type="ARBA" id="ARBA00022737"/>
    </source>
</evidence>
<dbReference type="Pfam" id="PF13448">
    <property type="entry name" value="DUF4114"/>
    <property type="match status" value="1"/>
</dbReference>
<organism evidence="5 6">
    <name type="scientific">Desulfonema magnum</name>
    <dbReference type="NCBI Taxonomy" id="45655"/>
    <lineage>
        <taxon>Bacteria</taxon>
        <taxon>Pseudomonadati</taxon>
        <taxon>Thermodesulfobacteriota</taxon>
        <taxon>Desulfobacteria</taxon>
        <taxon>Desulfobacterales</taxon>
        <taxon>Desulfococcaceae</taxon>
        <taxon>Desulfonema</taxon>
    </lineage>
</organism>
<dbReference type="PROSITE" id="PS00018">
    <property type="entry name" value="EF_HAND_1"/>
    <property type="match status" value="2"/>
</dbReference>
<dbReference type="PANTHER" id="PTHR24104:SF25">
    <property type="entry name" value="PROTEIN LIN-41"/>
    <property type="match status" value="1"/>
</dbReference>
<dbReference type="SUPFAM" id="SSF63829">
    <property type="entry name" value="Calcium-dependent phosphotriesterase"/>
    <property type="match status" value="1"/>
</dbReference>
<dbReference type="Gene3D" id="3.40.50.1460">
    <property type="match status" value="2"/>
</dbReference>
<gene>
    <name evidence="5" type="ORF">dnm_041720</name>
</gene>
<dbReference type="RefSeq" id="WP_207683032.1">
    <property type="nucleotide sequence ID" value="NZ_CP061800.1"/>
</dbReference>
<dbReference type="SUPFAM" id="SSF101898">
    <property type="entry name" value="NHL repeat"/>
    <property type="match status" value="1"/>
</dbReference>
<dbReference type="InterPro" id="IPR025193">
    <property type="entry name" value="DUF4114"/>
</dbReference>
<dbReference type="GO" id="GO:0000272">
    <property type="term" value="P:polysaccharide catabolic process"/>
    <property type="evidence" value="ECO:0007669"/>
    <property type="project" value="InterPro"/>
</dbReference>
<dbReference type="Pfam" id="PF01650">
    <property type="entry name" value="Peptidase_C13"/>
    <property type="match status" value="1"/>
</dbReference>
<feature type="repeat" description="NHL" evidence="2">
    <location>
        <begin position="163"/>
        <end position="200"/>
    </location>
</feature>
<keyword evidence="1" id="KW-0677">Repeat</keyword>
<dbReference type="KEGG" id="dmm:dnm_041720"/>
<feature type="repeat" description="NHL" evidence="2">
    <location>
        <begin position="311"/>
        <end position="336"/>
    </location>
</feature>
<name>A0A975BM78_9BACT</name>
<proteinExistence type="predicted"/>
<dbReference type="GO" id="GO:0008233">
    <property type="term" value="F:peptidase activity"/>
    <property type="evidence" value="ECO:0007669"/>
    <property type="project" value="InterPro"/>
</dbReference>
<dbReference type="InterPro" id="IPR050952">
    <property type="entry name" value="TRIM-NHL_E3_ligases"/>
</dbReference>
<evidence type="ECO:0000313" key="6">
    <source>
        <dbReference type="Proteomes" id="UP000663722"/>
    </source>
</evidence>
<reference evidence="5" key="1">
    <citation type="journal article" date="2021" name="Microb. Physiol.">
        <title>Proteogenomic Insights into the Physiology of Marine, Sulfate-Reducing, Filamentous Desulfonema limicola and Desulfonema magnum.</title>
        <authorList>
            <person name="Schnaars V."/>
            <person name="Wohlbrand L."/>
            <person name="Scheve S."/>
            <person name="Hinrichs C."/>
            <person name="Reinhardt R."/>
            <person name="Rabus R."/>
        </authorList>
    </citation>
    <scope>NUCLEOTIDE SEQUENCE</scope>
    <source>
        <strain evidence="5">4be13</strain>
    </source>
</reference>
<evidence type="ECO:0000256" key="2">
    <source>
        <dbReference type="PROSITE-ProRule" id="PRU00504"/>
    </source>
</evidence>
<feature type="repeat" description="NHL" evidence="2">
    <location>
        <begin position="72"/>
        <end position="107"/>
    </location>
</feature>
<feature type="repeat" description="NHL" evidence="2">
    <location>
        <begin position="208"/>
        <end position="245"/>
    </location>
</feature>